<organism evidence="2 3">
    <name type="scientific">Virgibacillus kapii</name>
    <dbReference type="NCBI Taxonomy" id="1638645"/>
    <lineage>
        <taxon>Bacteria</taxon>
        <taxon>Bacillati</taxon>
        <taxon>Bacillota</taxon>
        <taxon>Bacilli</taxon>
        <taxon>Bacillales</taxon>
        <taxon>Bacillaceae</taxon>
        <taxon>Virgibacillus</taxon>
    </lineage>
</organism>
<dbReference type="Pfam" id="PF01546">
    <property type="entry name" value="Peptidase_M20"/>
    <property type="match status" value="1"/>
</dbReference>
<accession>A0ABQ2DTR9</accession>
<dbReference type="PIRSF" id="PIRSF005962">
    <property type="entry name" value="Pept_M20D_amidohydro"/>
    <property type="match status" value="1"/>
</dbReference>
<dbReference type="InterPro" id="IPR052030">
    <property type="entry name" value="Peptidase_M20/M20A_hydrolases"/>
</dbReference>
<comment type="caution">
    <text evidence="2">The sequence shown here is derived from an EMBL/GenBank/DDBJ whole genome shotgun (WGS) entry which is preliminary data.</text>
</comment>
<dbReference type="InterPro" id="IPR002933">
    <property type="entry name" value="Peptidase_M20"/>
</dbReference>
<reference evidence="3" key="1">
    <citation type="journal article" date="2019" name="Int. J. Syst. Evol. Microbiol.">
        <title>The Global Catalogue of Microorganisms (GCM) 10K type strain sequencing project: providing services to taxonomists for standard genome sequencing and annotation.</title>
        <authorList>
            <consortium name="The Broad Institute Genomics Platform"/>
            <consortium name="The Broad Institute Genome Sequencing Center for Infectious Disease"/>
            <person name="Wu L."/>
            <person name="Ma J."/>
        </authorList>
    </citation>
    <scope>NUCLEOTIDE SEQUENCE [LARGE SCALE GENOMIC DNA]</scope>
    <source>
        <strain evidence="3">JCM 30071</strain>
    </source>
</reference>
<dbReference type="InterPro" id="IPR017439">
    <property type="entry name" value="Amidohydrolase"/>
</dbReference>
<dbReference type="NCBIfam" id="TIGR01891">
    <property type="entry name" value="amidohydrolases"/>
    <property type="match status" value="1"/>
</dbReference>
<dbReference type="InterPro" id="IPR036264">
    <property type="entry name" value="Bact_exopeptidase_dim_dom"/>
</dbReference>
<keyword evidence="3" id="KW-1185">Reference proteome</keyword>
<dbReference type="Gene3D" id="3.40.630.10">
    <property type="entry name" value="Zn peptidases"/>
    <property type="match status" value="2"/>
</dbReference>
<dbReference type="PANTHER" id="PTHR30575:SF3">
    <property type="entry name" value="PEPTIDASE M20 DIMERISATION DOMAIN-CONTAINING PROTEIN"/>
    <property type="match status" value="1"/>
</dbReference>
<dbReference type="SUPFAM" id="SSF53187">
    <property type="entry name" value="Zn-dependent exopeptidases"/>
    <property type="match status" value="1"/>
</dbReference>
<dbReference type="SUPFAM" id="SSF55031">
    <property type="entry name" value="Bacterial exopeptidase dimerisation domain"/>
    <property type="match status" value="1"/>
</dbReference>
<protein>
    <submittedName>
        <fullName evidence="2">Aminobenzoyl-glutamate utilization protein A</fullName>
    </submittedName>
</protein>
<dbReference type="RefSeq" id="WP_188944056.1">
    <property type="nucleotide sequence ID" value="NZ_BMPN01000008.1"/>
</dbReference>
<evidence type="ECO:0000259" key="1">
    <source>
        <dbReference type="Pfam" id="PF07687"/>
    </source>
</evidence>
<name>A0ABQ2DTR9_9BACI</name>
<evidence type="ECO:0000313" key="3">
    <source>
        <dbReference type="Proteomes" id="UP000634435"/>
    </source>
</evidence>
<feature type="domain" description="Peptidase M20 dimerisation" evidence="1">
    <location>
        <begin position="226"/>
        <end position="315"/>
    </location>
</feature>
<evidence type="ECO:0000313" key="2">
    <source>
        <dbReference type="EMBL" id="GGJ73067.1"/>
    </source>
</evidence>
<proteinExistence type="predicted"/>
<dbReference type="Pfam" id="PF07687">
    <property type="entry name" value="M20_dimer"/>
    <property type="match status" value="1"/>
</dbReference>
<dbReference type="EMBL" id="BMPN01000008">
    <property type="protein sequence ID" value="GGJ73067.1"/>
    <property type="molecule type" value="Genomic_DNA"/>
</dbReference>
<sequence>MSEQLVEKLVHWRRDFHQFPEVGFLEMRTASIVATILDELGFELQMGREVMSEAECMGKPSAKVTKEHYLWALENGANKNYMEHFSDGYTGIVTTLDTKKPGPTIAFRFDMDALEINESSLDSHYPMKEGFKSQLPYRMHACGHDAHTSIGLGLATLIAENKDHLSGKIKLIFQPAEEGTRGAKSMTEAKVVDDVDYFIASHIGTGVPHHHFVAANNGFLATTKQNISFSGVASHAGGRPEEGKNALLAAAAAALNIHAISRHSDGVTRINVGELHAGTGRNIIADQADLKVETRGENSSVNEYVKQQVKQIVAGAAQMYGVDYHMETVGEAISCISSNELANVLHECAEAKSLFQASTVEVNAAAGSEDATYFMKRVQDNGGLATYCIFGTELAAGHHNEKFDIDENTLLPAVELLYASILSLEKHAQMV</sequence>
<dbReference type="PANTHER" id="PTHR30575">
    <property type="entry name" value="PEPTIDASE M20"/>
    <property type="match status" value="1"/>
</dbReference>
<dbReference type="InterPro" id="IPR011650">
    <property type="entry name" value="Peptidase_M20_dimer"/>
</dbReference>
<dbReference type="Proteomes" id="UP000634435">
    <property type="component" value="Unassembled WGS sequence"/>
</dbReference>
<gene>
    <name evidence="2" type="ORF">GCM10007111_38400</name>
</gene>